<feature type="compositionally biased region" description="Polar residues" evidence="1">
    <location>
        <begin position="358"/>
        <end position="370"/>
    </location>
</feature>
<evidence type="ECO:0000313" key="3">
    <source>
        <dbReference type="EMBL" id="KAK0715165.1"/>
    </source>
</evidence>
<gene>
    <name evidence="3" type="ORF">B0H67DRAFT_235794</name>
</gene>
<keyword evidence="4" id="KW-1185">Reference proteome</keyword>
<keyword evidence="2" id="KW-1133">Transmembrane helix</keyword>
<proteinExistence type="predicted"/>
<name>A0AA40AG30_9PEZI</name>
<feature type="compositionally biased region" description="Polar residues" evidence="1">
    <location>
        <begin position="168"/>
        <end position="177"/>
    </location>
</feature>
<feature type="compositionally biased region" description="Basic and acidic residues" evidence="1">
    <location>
        <begin position="131"/>
        <end position="140"/>
    </location>
</feature>
<evidence type="ECO:0000313" key="4">
    <source>
        <dbReference type="Proteomes" id="UP001172102"/>
    </source>
</evidence>
<dbReference type="Proteomes" id="UP001172102">
    <property type="component" value="Unassembled WGS sequence"/>
</dbReference>
<evidence type="ECO:0000256" key="2">
    <source>
        <dbReference type="SAM" id="Phobius"/>
    </source>
</evidence>
<keyword evidence="2" id="KW-0472">Membrane</keyword>
<feature type="region of interest" description="Disordered" evidence="1">
    <location>
        <begin position="217"/>
        <end position="246"/>
    </location>
</feature>
<reference evidence="3" key="1">
    <citation type="submission" date="2023-06" db="EMBL/GenBank/DDBJ databases">
        <title>Genome-scale phylogeny and comparative genomics of the fungal order Sordariales.</title>
        <authorList>
            <consortium name="Lawrence Berkeley National Laboratory"/>
            <person name="Hensen N."/>
            <person name="Bonometti L."/>
            <person name="Westerberg I."/>
            <person name="Brannstrom I.O."/>
            <person name="Guillou S."/>
            <person name="Cros-Aarteil S."/>
            <person name="Calhoun S."/>
            <person name="Haridas S."/>
            <person name="Kuo A."/>
            <person name="Mondo S."/>
            <person name="Pangilinan J."/>
            <person name="Riley R."/>
            <person name="Labutti K."/>
            <person name="Andreopoulos B."/>
            <person name="Lipzen A."/>
            <person name="Chen C."/>
            <person name="Yanf M."/>
            <person name="Daum C."/>
            <person name="Ng V."/>
            <person name="Clum A."/>
            <person name="Steindorff A."/>
            <person name="Ohm R."/>
            <person name="Martin F."/>
            <person name="Silar P."/>
            <person name="Natvig D."/>
            <person name="Lalanne C."/>
            <person name="Gautier V."/>
            <person name="Ament-Velasquez S.L."/>
            <person name="Kruys A."/>
            <person name="Hutchinson M.I."/>
            <person name="Powell A.J."/>
            <person name="Barry K."/>
            <person name="Miller A.N."/>
            <person name="Grigoriev I.V."/>
            <person name="Debuchy R."/>
            <person name="Gladieux P."/>
            <person name="Thoren M.H."/>
            <person name="Johannesson H."/>
        </authorList>
    </citation>
    <scope>NUCLEOTIDE SEQUENCE</scope>
    <source>
        <strain evidence="3">SMH4607-1</strain>
    </source>
</reference>
<feature type="region of interest" description="Disordered" evidence="1">
    <location>
        <begin position="131"/>
        <end position="180"/>
    </location>
</feature>
<keyword evidence="2" id="KW-0812">Transmembrane</keyword>
<comment type="caution">
    <text evidence="3">The sequence shown here is derived from an EMBL/GenBank/DDBJ whole genome shotgun (WGS) entry which is preliminary data.</text>
</comment>
<sequence>MDQEAGRVKHASNTIMVYHRTSRRAAAAGVSGRELPSCRGLPEKLEGGDARHMGMVSRAKAAAVLASFRRDRDCEESKMATDDWHGDPTVTIVIIALVICFAWLPIVTAISISQRYRGRFRTSFEKRGWIAPTRQEEKRGPRQWQKQPQIQKPQPVYPAPQSYGLERTMSTRSQGSVASWDPVRRWDTTSSAELLSRNASGRSNFSRPIPSRASSIRSISSMHPMHPPAGQSRSRRPSSSNSMNSSPEAFRIEDTYYDTTPLPGPVSTRVPSIGTLYAKSTKSQASTGSSSQAHRGTSLDMPRSPPAREPEDVFWARPASSHNELPAMPTPPPRRASLHAESQSQMRIRVREDESQDCPEQQWPNFSHAM</sequence>
<evidence type="ECO:0000256" key="1">
    <source>
        <dbReference type="SAM" id="MobiDB-lite"/>
    </source>
</evidence>
<dbReference type="AlphaFoldDB" id="A0AA40AG30"/>
<organism evidence="3 4">
    <name type="scientific">Lasiosphaeris hirsuta</name>
    <dbReference type="NCBI Taxonomy" id="260670"/>
    <lineage>
        <taxon>Eukaryota</taxon>
        <taxon>Fungi</taxon>
        <taxon>Dikarya</taxon>
        <taxon>Ascomycota</taxon>
        <taxon>Pezizomycotina</taxon>
        <taxon>Sordariomycetes</taxon>
        <taxon>Sordariomycetidae</taxon>
        <taxon>Sordariales</taxon>
        <taxon>Lasiosphaeriaceae</taxon>
        <taxon>Lasiosphaeris</taxon>
    </lineage>
</organism>
<feature type="transmembrane region" description="Helical" evidence="2">
    <location>
        <begin position="89"/>
        <end position="112"/>
    </location>
</feature>
<accession>A0AA40AG30</accession>
<feature type="compositionally biased region" description="Low complexity" evidence="1">
    <location>
        <begin position="278"/>
        <end position="292"/>
    </location>
</feature>
<dbReference type="EMBL" id="JAUKUA010000004">
    <property type="protein sequence ID" value="KAK0715165.1"/>
    <property type="molecule type" value="Genomic_DNA"/>
</dbReference>
<protein>
    <submittedName>
        <fullName evidence="3">Uncharacterized protein</fullName>
    </submittedName>
</protein>
<feature type="region of interest" description="Disordered" evidence="1">
    <location>
        <begin position="278"/>
        <end position="370"/>
    </location>
</feature>
<feature type="compositionally biased region" description="Low complexity" evidence="1">
    <location>
        <begin position="237"/>
        <end position="246"/>
    </location>
</feature>
<feature type="compositionally biased region" description="Low complexity" evidence="1">
    <location>
        <begin position="142"/>
        <end position="154"/>
    </location>
</feature>